<dbReference type="InterPro" id="IPR006157">
    <property type="entry name" value="FolB_dom"/>
</dbReference>
<dbReference type="Gene3D" id="3.30.70.560">
    <property type="entry name" value="7,8-Dihydro-6-hydroxymethylpterin-pyrophosphokinase HPPK"/>
    <property type="match status" value="1"/>
</dbReference>
<dbReference type="PROSITE" id="PS00794">
    <property type="entry name" value="HPPK"/>
    <property type="match status" value="1"/>
</dbReference>
<evidence type="ECO:0000256" key="1">
    <source>
        <dbReference type="ARBA" id="ARBA00005051"/>
    </source>
</evidence>
<dbReference type="Proteomes" id="UP000316313">
    <property type="component" value="Chromosome"/>
</dbReference>
<dbReference type="GO" id="GO:0003848">
    <property type="term" value="F:2-amino-4-hydroxy-6-hydroxymethyldihydropteridine diphosphokinase activity"/>
    <property type="evidence" value="ECO:0007669"/>
    <property type="project" value="UniProtKB-EC"/>
</dbReference>
<dbReference type="Pfam" id="PF02152">
    <property type="entry name" value="FolB"/>
    <property type="match status" value="1"/>
</dbReference>
<dbReference type="NCBIfam" id="TIGR00526">
    <property type="entry name" value="folB_dom"/>
    <property type="match status" value="1"/>
</dbReference>
<dbReference type="KEGG" id="ssam:E3D00_02490"/>
<evidence type="ECO:0000256" key="7">
    <source>
        <dbReference type="ARBA" id="ARBA00022840"/>
    </source>
</evidence>
<dbReference type="GO" id="GO:0016301">
    <property type="term" value="F:kinase activity"/>
    <property type="evidence" value="ECO:0007669"/>
    <property type="project" value="UniProtKB-KW"/>
</dbReference>
<dbReference type="GO" id="GO:0004150">
    <property type="term" value="F:dihydroneopterin aldolase activity"/>
    <property type="evidence" value="ECO:0007669"/>
    <property type="project" value="UniProtKB-UniRule"/>
</dbReference>
<dbReference type="EMBL" id="CP038141">
    <property type="protein sequence ID" value="QDH16566.1"/>
    <property type="molecule type" value="Genomic_DNA"/>
</dbReference>
<comment type="function">
    <text evidence="10">Catalyzes the conversion of 7,8-dihydroneopterin to 6-hydroxymethyl-7,8-dihydropterin.</text>
</comment>
<dbReference type="SMART" id="SM00905">
    <property type="entry name" value="FolB"/>
    <property type="match status" value="1"/>
</dbReference>
<keyword evidence="13" id="KW-1185">Reference proteome</keyword>
<evidence type="ECO:0000256" key="6">
    <source>
        <dbReference type="ARBA" id="ARBA00022777"/>
    </source>
</evidence>
<dbReference type="Pfam" id="PF01288">
    <property type="entry name" value="HPPK"/>
    <property type="match status" value="1"/>
</dbReference>
<keyword evidence="8 10" id="KW-0289">Folate biosynthesis</keyword>
<dbReference type="RefSeq" id="WP_141459646.1">
    <property type="nucleotide sequence ID" value="NZ_CP038141.1"/>
</dbReference>
<evidence type="ECO:0000256" key="10">
    <source>
        <dbReference type="RuleBase" id="RU362079"/>
    </source>
</evidence>
<proteinExistence type="inferred from homology"/>
<dbReference type="EC" id="4.1.2.25" evidence="10"/>
<dbReference type="EC" id="2.7.6.3" evidence="10"/>
<comment type="similarity">
    <text evidence="3">In the N-terminal section; belongs to the DHNA family.</text>
</comment>
<keyword evidence="5" id="KW-0547">Nucleotide-binding</keyword>
<dbReference type="InterPro" id="IPR043133">
    <property type="entry name" value="GTP-CH-I_C/QueF"/>
</dbReference>
<dbReference type="SUPFAM" id="SSF55083">
    <property type="entry name" value="6-hydroxymethyl-7,8-dihydropterin pyrophosphokinase, HPPK"/>
    <property type="match status" value="1"/>
</dbReference>
<dbReference type="NCBIfam" id="TIGR00525">
    <property type="entry name" value="folB"/>
    <property type="match status" value="1"/>
</dbReference>
<keyword evidence="6 12" id="KW-0418">Kinase</keyword>
<comment type="pathway">
    <text evidence="10">Cofactor biosynthesis; tetrahydrofolate biosynthesis; 2-amino-4-hydroxy-6-hydroxymethyl-7,8-dihydropteridine diphosphate from 7,8-dihydroneopterin triphosphate: step 3/4.</text>
</comment>
<dbReference type="AlphaFoldDB" id="A0A4Y6UJB7"/>
<feature type="domain" description="7,8-dihydro-6-hydroxymethylpterin-pyrophosphokinase" evidence="11">
    <location>
        <begin position="212"/>
        <end position="223"/>
    </location>
</feature>
<dbReference type="SUPFAM" id="SSF55620">
    <property type="entry name" value="Tetrahydrobiopterin biosynthesis enzymes-like"/>
    <property type="match status" value="1"/>
</dbReference>
<sequence length="284" mass="31560">MISSPLTSVYVKDLTLYGFHGVLAEEKKLGQRFIVDMHIQADLTSAAQQDDYHQAVCYSSLCDVAAEIIKGKSLDLIETVAEHVANAVLERFSRVEYVEITVRKPSAPVPYSIKEAAVCVKKQRLHSIGLSLGANLGEREFTLSAAIERLSLYEGIEVLKTSSLYDSAPWGGVEQPAFINMCVTGKTSLSPHQLLRACKDIERDLGRQPSIRWGARAIDIDVLYYGERSVSDRILVLPHRHLFERAFVLEPLAEIAPDQRVAGRRIADALTTLPRSNGDVTRRD</sequence>
<evidence type="ECO:0000313" key="13">
    <source>
        <dbReference type="Proteomes" id="UP000316313"/>
    </source>
</evidence>
<dbReference type="InterPro" id="IPR006156">
    <property type="entry name" value="Dihydroneopterin_aldolase"/>
</dbReference>
<dbReference type="CDD" id="cd00534">
    <property type="entry name" value="DHNA_DHNTPE"/>
    <property type="match status" value="1"/>
</dbReference>
<dbReference type="PANTHER" id="PTHR43071">
    <property type="entry name" value="2-AMINO-4-HYDROXY-6-HYDROXYMETHYLDIHYDROPTERIDINE PYROPHOSPHOKINASE"/>
    <property type="match status" value="1"/>
</dbReference>
<dbReference type="OrthoDB" id="9808041at2"/>
<dbReference type="GO" id="GO:0046656">
    <property type="term" value="P:folic acid biosynthetic process"/>
    <property type="evidence" value="ECO:0007669"/>
    <property type="project" value="UniProtKB-UniRule"/>
</dbReference>
<dbReference type="UniPathway" id="UPA00077">
    <property type="reaction ID" value="UER00154"/>
</dbReference>
<evidence type="ECO:0000256" key="5">
    <source>
        <dbReference type="ARBA" id="ARBA00022741"/>
    </source>
</evidence>
<evidence type="ECO:0000259" key="11">
    <source>
        <dbReference type="PROSITE" id="PS00794"/>
    </source>
</evidence>
<dbReference type="Gene3D" id="3.30.1130.10">
    <property type="match status" value="1"/>
</dbReference>
<dbReference type="GO" id="GO:0005524">
    <property type="term" value="F:ATP binding"/>
    <property type="evidence" value="ECO:0007669"/>
    <property type="project" value="UniProtKB-KW"/>
</dbReference>
<keyword evidence="4 12" id="KW-0808">Transferase</keyword>
<comment type="similarity">
    <text evidence="2">Belongs to the HPPK family.</text>
</comment>
<evidence type="ECO:0000256" key="2">
    <source>
        <dbReference type="ARBA" id="ARBA00005810"/>
    </source>
</evidence>
<protein>
    <recommendedName>
        <fullName evidence="10">Bifunctional folate synthesis protein</fullName>
    </recommendedName>
    <domain>
        <recommendedName>
            <fullName evidence="10">Dihydroneopterin aldolase</fullName>
            <shortName evidence="10">DHNA</shortName>
            <ecNumber evidence="10">4.1.2.25</ecNumber>
        </recommendedName>
        <alternativeName>
            <fullName evidence="10">7,8-dihydroneopterin aldolase</fullName>
        </alternativeName>
    </domain>
    <domain>
        <recommendedName>
            <fullName evidence="10">2-amino-4-hydroxy-6-hydroxymethyldihydropteridine pyrophosphokinase</fullName>
            <ecNumber evidence="10">2.7.6.3</ecNumber>
        </recommendedName>
        <alternativeName>
            <fullName evidence="10">6-hydroxymethyl-7,8-dihydropterin pyrophosphokinase</fullName>
            <shortName evidence="10">PPPK</shortName>
        </alternativeName>
        <alternativeName>
            <fullName evidence="10">7,8-dihydro-6-hydroxymethylpterin pyrophosphokinase</fullName>
            <shortName evidence="10">HPPK</shortName>
        </alternativeName>
    </domain>
</protein>
<dbReference type="NCBIfam" id="TIGR01498">
    <property type="entry name" value="folK"/>
    <property type="match status" value="1"/>
</dbReference>
<keyword evidence="7" id="KW-0067">ATP-binding</keyword>
<gene>
    <name evidence="12" type="primary">folK</name>
    <name evidence="12" type="ORF">E3D00_02490</name>
</gene>
<dbReference type="CDD" id="cd00483">
    <property type="entry name" value="HPPK"/>
    <property type="match status" value="1"/>
</dbReference>
<reference evidence="12 13" key="1">
    <citation type="submission" date="2019-03" db="EMBL/GenBank/DDBJ databases">
        <title>The complete genome sequence of Swingsia samuiensis NBRC107927(T).</title>
        <authorList>
            <person name="Chua K.-O."/>
            <person name="Chan K.-G."/>
            <person name="See-Too W.-S."/>
        </authorList>
    </citation>
    <scope>NUCLEOTIDE SEQUENCE [LARGE SCALE GENOMIC DNA]</scope>
    <source>
        <strain evidence="12 13">AH83</strain>
    </source>
</reference>
<evidence type="ECO:0000256" key="4">
    <source>
        <dbReference type="ARBA" id="ARBA00022679"/>
    </source>
</evidence>
<comment type="catalytic activity">
    <reaction evidence="10">
        <text>7,8-dihydroneopterin = 6-hydroxymethyl-7,8-dihydropterin + glycolaldehyde</text>
        <dbReference type="Rhea" id="RHEA:10540"/>
        <dbReference type="ChEBI" id="CHEBI:17001"/>
        <dbReference type="ChEBI" id="CHEBI:17071"/>
        <dbReference type="ChEBI" id="CHEBI:44841"/>
        <dbReference type="EC" id="4.1.2.25"/>
    </reaction>
</comment>
<evidence type="ECO:0000256" key="9">
    <source>
        <dbReference type="ARBA" id="ARBA00029409"/>
    </source>
</evidence>
<name>A0A4Y6UJB7_9PROT</name>
<dbReference type="PANTHER" id="PTHR43071:SF1">
    <property type="entry name" value="2-AMINO-4-HYDROXY-6-HYDROXYMETHYLDIHYDROPTERIDINE PYROPHOSPHOKINASE"/>
    <property type="match status" value="1"/>
</dbReference>
<dbReference type="GO" id="GO:0046654">
    <property type="term" value="P:tetrahydrofolate biosynthetic process"/>
    <property type="evidence" value="ECO:0007669"/>
    <property type="project" value="UniProtKB-UniRule"/>
</dbReference>
<accession>A0A4Y6UJB7</accession>
<organism evidence="12 13">
    <name type="scientific">Swingsia samuiensis</name>
    <dbReference type="NCBI Taxonomy" id="1293412"/>
    <lineage>
        <taxon>Bacteria</taxon>
        <taxon>Pseudomonadati</taxon>
        <taxon>Pseudomonadota</taxon>
        <taxon>Alphaproteobacteria</taxon>
        <taxon>Acetobacterales</taxon>
        <taxon>Acetobacteraceae</taxon>
        <taxon>Swingsia</taxon>
    </lineage>
</organism>
<comment type="similarity">
    <text evidence="10">Belongs to the DHNA family.</text>
</comment>
<dbReference type="InterPro" id="IPR035907">
    <property type="entry name" value="Hppk_sf"/>
</dbReference>
<comment type="pathway">
    <text evidence="1">Cofactor biosynthesis; tetrahydrofolate biosynthesis; 2-amino-4-hydroxy-6-hydroxymethyl-7,8-dihydropteridine diphosphate from 7,8-dihydroneopterin triphosphate: step 4/4.</text>
</comment>
<dbReference type="InterPro" id="IPR000550">
    <property type="entry name" value="Hppk"/>
</dbReference>
<evidence type="ECO:0000256" key="8">
    <source>
        <dbReference type="ARBA" id="ARBA00022909"/>
    </source>
</evidence>
<comment type="function">
    <text evidence="9">Catalyzes the transfer of pyrophosphate from adenosine triphosphate (ATP) to 6-hydroxymethyl-7,8-dihydropterin, an enzymatic step in folate biosynthesis pathway.</text>
</comment>
<evidence type="ECO:0000256" key="3">
    <source>
        <dbReference type="ARBA" id="ARBA00009640"/>
    </source>
</evidence>
<keyword evidence="10" id="KW-0456">Lyase</keyword>
<evidence type="ECO:0000313" key="12">
    <source>
        <dbReference type="EMBL" id="QDH16566.1"/>
    </source>
</evidence>